<accession>A0A9X7Z5S4</accession>
<dbReference type="KEGG" id="afx:JZ786_12875"/>
<dbReference type="AlphaFoldDB" id="A0A9X7Z5S4"/>
<dbReference type="Proteomes" id="UP000663505">
    <property type="component" value="Chromosome"/>
</dbReference>
<proteinExistence type="predicted"/>
<dbReference type="InterPro" id="IPR025948">
    <property type="entry name" value="HTH-like_dom"/>
</dbReference>
<dbReference type="InterPro" id="IPR036397">
    <property type="entry name" value="RNaseH_sf"/>
</dbReference>
<dbReference type="Gene3D" id="3.30.420.10">
    <property type="entry name" value="Ribonuclease H-like superfamily/Ribonuclease H"/>
    <property type="match status" value="1"/>
</dbReference>
<reference evidence="3 4" key="1">
    <citation type="submission" date="2021-02" db="EMBL/GenBank/DDBJ databases">
        <title>Alicyclobacillus curvatus sp. nov. and Alicyclobacillus mengziensis sp. nov., two acidophilic bacteria isolated from acid mine drainage.</title>
        <authorList>
            <person name="Huang Y."/>
        </authorList>
    </citation>
    <scope>NUCLEOTIDE SEQUENCE [LARGE SCALE GENOMIC DNA]</scope>
    <source>
        <strain evidence="3 4">S30H14</strain>
    </source>
</reference>
<dbReference type="GO" id="GO:0015074">
    <property type="term" value="P:DNA integration"/>
    <property type="evidence" value="ECO:0007669"/>
    <property type="project" value="InterPro"/>
</dbReference>
<evidence type="ECO:0000313" key="3">
    <source>
        <dbReference type="EMBL" id="QSO45468.1"/>
    </source>
</evidence>
<dbReference type="PANTHER" id="PTHR46889:SF4">
    <property type="entry name" value="TRANSPOSASE INSO FOR INSERTION SEQUENCE ELEMENT IS911B-RELATED"/>
    <property type="match status" value="1"/>
</dbReference>
<dbReference type="Pfam" id="PF13276">
    <property type="entry name" value="HTH_21"/>
    <property type="match status" value="1"/>
</dbReference>
<feature type="domain" description="Integrase catalytic" evidence="2">
    <location>
        <begin position="114"/>
        <end position="281"/>
    </location>
</feature>
<evidence type="ECO:0000259" key="2">
    <source>
        <dbReference type="PROSITE" id="PS50994"/>
    </source>
</evidence>
<protein>
    <submittedName>
        <fullName evidence="3">IS3 family transposase</fullName>
    </submittedName>
</protein>
<dbReference type="PANTHER" id="PTHR46889">
    <property type="entry name" value="TRANSPOSASE INSF FOR INSERTION SEQUENCE IS3B-RELATED"/>
    <property type="match status" value="1"/>
</dbReference>
<dbReference type="Pfam" id="PF13333">
    <property type="entry name" value="rve_2"/>
    <property type="match status" value="1"/>
</dbReference>
<dbReference type="SUPFAM" id="SSF53098">
    <property type="entry name" value="Ribonuclease H-like"/>
    <property type="match status" value="1"/>
</dbReference>
<dbReference type="PROSITE" id="PS50994">
    <property type="entry name" value="INTEGRASE"/>
    <property type="match status" value="1"/>
</dbReference>
<keyword evidence="4" id="KW-1185">Reference proteome</keyword>
<sequence>MLRIVGVSRSTYYFQQTHEPKPRTSSGGRPVTKYTLTKDGEKVSNEQVKEWLMEAIEGDGFAYGYLKLTYWLKRKYNLVINKKKVYRLCDELGVLKPQRKLKAKHPRRLARNRNVTGPNQLWEVDIKYGYVHGEDRFLYVLSYIDVFDRAIVNYHIGLRCEGKDAANTLEQALWKRKLYGGTQLPTIRSDNGPQFISEAFESTCQRLQLEHERIPPRTPNMNAHIESFHRLLEDDCLSRHEFESYTQAYGIIVEFMDYYNNRRMHSSLSFLSPVEFNKAHLETGLMPKSDVKV</sequence>
<dbReference type="InterPro" id="IPR050900">
    <property type="entry name" value="Transposase_IS3/IS150/IS904"/>
</dbReference>
<gene>
    <name evidence="3" type="ORF">JZ786_12875</name>
</gene>
<dbReference type="Pfam" id="PF00665">
    <property type="entry name" value="rve"/>
    <property type="match status" value="1"/>
</dbReference>
<dbReference type="InterPro" id="IPR048020">
    <property type="entry name" value="Transpos_IS3"/>
</dbReference>
<dbReference type="InterPro" id="IPR001584">
    <property type="entry name" value="Integrase_cat-core"/>
</dbReference>
<dbReference type="EMBL" id="CP071182">
    <property type="protein sequence ID" value="QSO45468.1"/>
    <property type="molecule type" value="Genomic_DNA"/>
</dbReference>
<comment type="function">
    <text evidence="1">Involved in the transposition of the insertion sequence.</text>
</comment>
<evidence type="ECO:0000313" key="4">
    <source>
        <dbReference type="Proteomes" id="UP000663505"/>
    </source>
</evidence>
<dbReference type="NCBIfam" id="NF033516">
    <property type="entry name" value="transpos_IS3"/>
    <property type="match status" value="1"/>
</dbReference>
<name>A0A9X7Z5S4_9BACL</name>
<organism evidence="3 4">
    <name type="scientific">Alicyclobacillus mengziensis</name>
    <dbReference type="NCBI Taxonomy" id="2931921"/>
    <lineage>
        <taxon>Bacteria</taxon>
        <taxon>Bacillati</taxon>
        <taxon>Bacillota</taxon>
        <taxon>Bacilli</taxon>
        <taxon>Bacillales</taxon>
        <taxon>Alicyclobacillaceae</taxon>
        <taxon>Alicyclobacillus</taxon>
    </lineage>
</organism>
<dbReference type="GO" id="GO:0003676">
    <property type="term" value="F:nucleic acid binding"/>
    <property type="evidence" value="ECO:0007669"/>
    <property type="project" value="InterPro"/>
</dbReference>
<dbReference type="InterPro" id="IPR012337">
    <property type="entry name" value="RNaseH-like_sf"/>
</dbReference>
<evidence type="ECO:0000256" key="1">
    <source>
        <dbReference type="ARBA" id="ARBA00002286"/>
    </source>
</evidence>